<evidence type="ECO:0000313" key="9">
    <source>
        <dbReference type="Proteomes" id="UP000004994"/>
    </source>
</evidence>
<evidence type="ECO:0000256" key="1">
    <source>
        <dbReference type="ARBA" id="ARBA00004141"/>
    </source>
</evidence>
<dbReference type="InParanoid" id="A0A3Q7J8B4"/>
<proteinExistence type="inferred from homology"/>
<dbReference type="GO" id="GO:0090333">
    <property type="term" value="P:regulation of stomatal closure"/>
    <property type="evidence" value="ECO:0000318"/>
    <property type="project" value="GO_Central"/>
</dbReference>
<sequence length="198" mass="22350">MAVVTRFLLGSLNGLLGQIKAYAAKIFREEYQALGMSTISSAWGIGLVIGPALGGFLAQISLFLALPLHISVRLGFGCWFILDSAHELQETLHNHDSERPRQDTYKALEAASDTKDENELAPKENLFKNWPLMSSIISYCVFALHYMAYSEVYLNISLISIILRVADQTQGRSFEKTHRRSFISHIHSKRICLYIFSH</sequence>
<dbReference type="PaxDb" id="4081-Solyc06g048680.1.1"/>
<dbReference type="InterPro" id="IPR036259">
    <property type="entry name" value="MFS_trans_sf"/>
</dbReference>
<name>A0A3Q7J8B4_SOLLC</name>
<dbReference type="GO" id="GO:0009705">
    <property type="term" value="C:plant-type vacuole membrane"/>
    <property type="evidence" value="ECO:0000318"/>
    <property type="project" value="GO_Central"/>
</dbReference>
<dbReference type="Gene3D" id="1.20.1250.20">
    <property type="entry name" value="MFS general substrate transporter like domains"/>
    <property type="match status" value="1"/>
</dbReference>
<keyword evidence="5 7" id="KW-0472">Membrane</keyword>
<evidence type="ECO:0000256" key="7">
    <source>
        <dbReference type="SAM" id="Phobius"/>
    </source>
</evidence>
<organism evidence="8">
    <name type="scientific">Solanum lycopersicum</name>
    <name type="common">Tomato</name>
    <name type="synonym">Lycopersicon esculentum</name>
    <dbReference type="NCBI Taxonomy" id="4081"/>
    <lineage>
        <taxon>Eukaryota</taxon>
        <taxon>Viridiplantae</taxon>
        <taxon>Streptophyta</taxon>
        <taxon>Embryophyta</taxon>
        <taxon>Tracheophyta</taxon>
        <taxon>Spermatophyta</taxon>
        <taxon>Magnoliopsida</taxon>
        <taxon>eudicotyledons</taxon>
        <taxon>Gunneridae</taxon>
        <taxon>Pentapetalae</taxon>
        <taxon>asterids</taxon>
        <taxon>lamiids</taxon>
        <taxon>Solanales</taxon>
        <taxon>Solanaceae</taxon>
        <taxon>Solanoideae</taxon>
        <taxon>Solaneae</taxon>
        <taxon>Solanum</taxon>
        <taxon>Solanum subgen. Lycopersicon</taxon>
    </lineage>
</organism>
<evidence type="ECO:0000256" key="3">
    <source>
        <dbReference type="ARBA" id="ARBA00022692"/>
    </source>
</evidence>
<keyword evidence="9" id="KW-1185">Reference proteome</keyword>
<protein>
    <recommendedName>
        <fullName evidence="10">Major facilitator superfamily (MFS) profile domain-containing protein</fullName>
    </recommendedName>
</protein>
<evidence type="ECO:0000256" key="5">
    <source>
        <dbReference type="ARBA" id="ARBA00023136"/>
    </source>
</evidence>
<dbReference type="EnsemblPlants" id="Solyc12g038220.2.1">
    <property type="protein sequence ID" value="Solyc12g038220.2.1"/>
    <property type="gene ID" value="Solyc12g038220.2"/>
</dbReference>
<evidence type="ECO:0008006" key="10">
    <source>
        <dbReference type="Google" id="ProtNLM"/>
    </source>
</evidence>
<keyword evidence="3 7" id="KW-0812">Transmembrane</keyword>
<dbReference type="AlphaFoldDB" id="A0A3Q7J8B4"/>
<keyword evidence="4 7" id="KW-1133">Transmembrane helix</keyword>
<reference evidence="8" key="2">
    <citation type="submission" date="2019-01" db="UniProtKB">
        <authorList>
            <consortium name="EnsemblPlants"/>
        </authorList>
    </citation>
    <scope>IDENTIFICATION</scope>
    <source>
        <strain evidence="8">cv. Heinz 1706</strain>
    </source>
</reference>
<dbReference type="GO" id="GO:0022821">
    <property type="term" value="F:solute:potassium antiporter activity"/>
    <property type="evidence" value="ECO:0000318"/>
    <property type="project" value="GO_Central"/>
</dbReference>
<evidence type="ECO:0000256" key="6">
    <source>
        <dbReference type="ARBA" id="ARBA00044504"/>
    </source>
</evidence>
<accession>A0A3Q7J8B4</accession>
<dbReference type="Proteomes" id="UP000004994">
    <property type="component" value="Chromosome 12"/>
</dbReference>
<dbReference type="PANTHER" id="PTHR23504">
    <property type="entry name" value="MAJOR FACILITATOR SUPERFAMILY DOMAIN-CONTAINING PROTEIN 10"/>
    <property type="match status" value="1"/>
</dbReference>
<evidence type="ECO:0000313" key="8">
    <source>
        <dbReference type="EnsemblPlants" id="Solyc12g038220.2.1"/>
    </source>
</evidence>
<keyword evidence="2" id="KW-0813">Transport</keyword>
<dbReference type="Gramene" id="Solyc12g038220.2.1">
    <property type="protein sequence ID" value="Solyc12g038220.2.1"/>
    <property type="gene ID" value="Solyc12g038220.2"/>
</dbReference>
<reference evidence="8" key="1">
    <citation type="journal article" date="2012" name="Nature">
        <title>The tomato genome sequence provides insights into fleshy fruit evolution.</title>
        <authorList>
            <consortium name="Tomato Genome Consortium"/>
        </authorList>
    </citation>
    <scope>NUCLEOTIDE SEQUENCE [LARGE SCALE GENOMIC DNA]</scope>
    <source>
        <strain evidence="8">cv. Heinz 1706</strain>
    </source>
</reference>
<feature type="transmembrane region" description="Helical" evidence="7">
    <location>
        <begin position="136"/>
        <end position="163"/>
    </location>
</feature>
<dbReference type="GO" id="GO:0005886">
    <property type="term" value="C:plasma membrane"/>
    <property type="evidence" value="ECO:0000318"/>
    <property type="project" value="GO_Central"/>
</dbReference>
<dbReference type="Pfam" id="PF07690">
    <property type="entry name" value="MFS_1"/>
    <property type="match status" value="1"/>
</dbReference>
<dbReference type="InterPro" id="IPR011701">
    <property type="entry name" value="MFS"/>
</dbReference>
<dbReference type="PANTHER" id="PTHR23504:SF81">
    <property type="entry name" value="PROTEIN ZINC INDUCED FACILITATOR-LIKE 1-LIKE ISOFORM X1"/>
    <property type="match status" value="1"/>
</dbReference>
<dbReference type="SUPFAM" id="SSF103473">
    <property type="entry name" value="MFS general substrate transporter"/>
    <property type="match status" value="1"/>
</dbReference>
<evidence type="ECO:0000256" key="4">
    <source>
        <dbReference type="ARBA" id="ARBA00022989"/>
    </source>
</evidence>
<evidence type="ECO:0000256" key="2">
    <source>
        <dbReference type="ARBA" id="ARBA00022448"/>
    </source>
</evidence>
<comment type="subcellular location">
    <subcellularLocation>
        <location evidence="1">Membrane</location>
        <topology evidence="1">Multi-pass membrane protein</topology>
    </subcellularLocation>
</comment>
<comment type="similarity">
    <text evidence="6">Belongs to the major facilitator superfamily. Phosphate:H(+) symporter (TC 2.A.1.9) family.</text>
</comment>